<proteinExistence type="predicted"/>
<name>Q7NLI8_GLOVI</name>
<dbReference type="AlphaFoldDB" id="Q7NLI8"/>
<dbReference type="FunFam" id="3.50.50.60:FF:000862">
    <property type="entry name" value="Gll1135 protein"/>
    <property type="match status" value="1"/>
</dbReference>
<dbReference type="InterPro" id="IPR036188">
    <property type="entry name" value="FAD/NAD-bd_sf"/>
</dbReference>
<keyword evidence="3" id="KW-1185">Reference proteome</keyword>
<dbReference type="RefSeq" id="WP_011141135.1">
    <property type="nucleotide sequence ID" value="NC_005125.1"/>
</dbReference>
<gene>
    <name evidence="2" type="ordered locus">gll1135</name>
</gene>
<dbReference type="GO" id="GO:0016491">
    <property type="term" value="F:oxidoreductase activity"/>
    <property type="evidence" value="ECO:0007669"/>
    <property type="project" value="InterPro"/>
</dbReference>
<feature type="domain" description="Amine oxidase" evidence="1">
    <location>
        <begin position="14"/>
        <end position="448"/>
    </location>
</feature>
<reference evidence="2 3" key="2">
    <citation type="journal article" date="2003" name="DNA Res.">
        <title>Complete genome structure of Gloeobacter violaceus PCC 7421, a cyanobacterium that lacks thylakoids (supplement).</title>
        <authorList>
            <person name="Nakamura Y."/>
            <person name="Kaneko T."/>
            <person name="Sato S."/>
            <person name="Mimuro M."/>
            <person name="Miyashita H."/>
            <person name="Tsuchiya T."/>
            <person name="Sasamoto S."/>
            <person name="Watanabe A."/>
            <person name="Kawashima K."/>
            <person name="Kishida Y."/>
            <person name="Kiyokawa C."/>
            <person name="Kohara M."/>
            <person name="Matsumoto M."/>
            <person name="Matsuno A."/>
            <person name="Nakazaki N."/>
            <person name="Shimpo S."/>
            <person name="Takeuchi C."/>
            <person name="Yamada M."/>
            <person name="Tabata S."/>
        </authorList>
    </citation>
    <scope>NUCLEOTIDE SEQUENCE [LARGE SCALE GENOMIC DNA]</scope>
    <source>
        <strain evidence="3">ATCC 29082 / PCC 7421</strain>
    </source>
</reference>
<dbReference type="SUPFAM" id="SSF51905">
    <property type="entry name" value="FAD/NAD(P)-binding domain"/>
    <property type="match status" value="1"/>
</dbReference>
<dbReference type="Pfam" id="PF01593">
    <property type="entry name" value="Amino_oxidase"/>
    <property type="match status" value="1"/>
</dbReference>
<dbReference type="PRINTS" id="PR00419">
    <property type="entry name" value="ADXRDTASE"/>
</dbReference>
<dbReference type="Gene3D" id="3.50.50.60">
    <property type="entry name" value="FAD/NAD(P)-binding domain"/>
    <property type="match status" value="1"/>
</dbReference>
<dbReference type="InterPro" id="IPR002937">
    <property type="entry name" value="Amino_oxidase"/>
</dbReference>
<dbReference type="PANTHER" id="PTHR21197">
    <property type="entry name" value="UDP-GALACTOPYRANOSE MUTASE"/>
    <property type="match status" value="1"/>
</dbReference>
<dbReference type="GO" id="GO:0005829">
    <property type="term" value="C:cytosol"/>
    <property type="evidence" value="ECO:0000318"/>
    <property type="project" value="GO_Central"/>
</dbReference>
<dbReference type="Proteomes" id="UP000000557">
    <property type="component" value="Chromosome"/>
</dbReference>
<evidence type="ECO:0000259" key="1">
    <source>
        <dbReference type="Pfam" id="PF01593"/>
    </source>
</evidence>
<dbReference type="HOGENOM" id="CLU_026719_1_0_3"/>
<dbReference type="NCBIfam" id="NF005548">
    <property type="entry name" value="PRK07208.1-4"/>
    <property type="match status" value="1"/>
</dbReference>
<reference evidence="2 3" key="1">
    <citation type="journal article" date="2003" name="DNA Res.">
        <title>Complete genome structure of Gloeobacter violaceus PCC 7421, a cyanobacterium that lacks thylakoids.</title>
        <authorList>
            <person name="Nakamura Y."/>
            <person name="Kaneko T."/>
            <person name="Sato S."/>
            <person name="Mimuro M."/>
            <person name="Miyashita H."/>
            <person name="Tsuchiya T."/>
            <person name="Sasamoto S."/>
            <person name="Watanabe A."/>
            <person name="Kawashima K."/>
            <person name="Kishida Y."/>
            <person name="Kiyokawa C."/>
            <person name="Kohara M."/>
            <person name="Matsumoto M."/>
            <person name="Matsuno A."/>
            <person name="Nakazaki N."/>
            <person name="Shimpo S."/>
            <person name="Takeuchi C."/>
            <person name="Yamada M."/>
            <person name="Tabata S."/>
        </authorList>
    </citation>
    <scope>NUCLEOTIDE SEQUENCE [LARGE SCALE GENOMIC DNA]</scope>
    <source>
        <strain evidence="3">ATCC 29082 / PCC 7421</strain>
    </source>
</reference>
<dbReference type="STRING" id="251221.gene:10758614"/>
<protein>
    <submittedName>
        <fullName evidence="2">Gll1135 protein</fullName>
    </submittedName>
</protein>
<evidence type="ECO:0000313" key="3">
    <source>
        <dbReference type="Proteomes" id="UP000000557"/>
    </source>
</evidence>
<dbReference type="GO" id="GO:0050660">
    <property type="term" value="F:flavin adenine dinucleotide binding"/>
    <property type="evidence" value="ECO:0000318"/>
    <property type="project" value="GO_Central"/>
</dbReference>
<accession>Q7NLI8</accession>
<dbReference type="PhylomeDB" id="Q7NLI8"/>
<dbReference type="NCBIfam" id="NF005545">
    <property type="entry name" value="PRK07208.1-1"/>
    <property type="match status" value="1"/>
</dbReference>
<dbReference type="eggNOG" id="COG1232">
    <property type="taxonomic scope" value="Bacteria"/>
</dbReference>
<evidence type="ECO:0000313" key="2">
    <source>
        <dbReference type="EMBL" id="BAC89076.1"/>
    </source>
</evidence>
<dbReference type="EnsemblBacteria" id="BAC89076">
    <property type="protein sequence ID" value="BAC89076"/>
    <property type="gene ID" value="BAC89076"/>
</dbReference>
<dbReference type="InParanoid" id="Q7NLI8"/>
<dbReference type="KEGG" id="gvi:gll1135"/>
<dbReference type="OrthoDB" id="9769600at2"/>
<dbReference type="EMBL" id="BA000045">
    <property type="protein sequence ID" value="BAC89076.1"/>
    <property type="molecule type" value="Genomic_DNA"/>
</dbReference>
<dbReference type="NCBIfam" id="NF005547">
    <property type="entry name" value="PRK07208.1-3"/>
    <property type="match status" value="1"/>
</dbReference>
<dbReference type="PATRIC" id="fig|251221.4.peg.1160"/>
<dbReference type="PANTHER" id="PTHR21197:SF0">
    <property type="entry name" value="UDP-GALACTOPYRANOSE MUTASE"/>
    <property type="match status" value="1"/>
</dbReference>
<sequence>MAEKQVIVIGAGPAGLTAAYELSRLGVAATILERSAHVGGISRTASYKGFRFDIGGHRFFSKSQEIEDLWSEVLGARLLERGRLSRIFYRNRFFDYPIRPLNALANLGPATAALCVASYLKARVLPPREVRSFEDWTVRSFGRTLYEIFFKTYTEKVWGMPCSEISADWAAQRIKGLSMASLMRSMFLPKPKGRGAVIKTLIDRFRYPGRGPGEMWETVARIVTGRGHRLVFEAAVERIERASAGLLRVWTADGRSYAGSDFLSTMPLRELVNALDPPAPSAVQTAARALGYRDFLTVALIVDQTQVFPDNWIYIHDPTVKMGRIQNFKNWSPEMVPDARYTCLGLEYFCFEGDGLWSAPDSELVALGCAELAKLGLVDPAKVVDGTVVRQAKAYPVYDDHYRENVEAIRAFLEREAPNLQLIGRNGMHRYNNQDHAMMTGLLAARNIAAGGQYNLWAVNADAQYQEEIREGELDGGGRLVPERLKT</sequence>
<organism evidence="2 3">
    <name type="scientific">Gloeobacter violaceus (strain ATCC 29082 / PCC 7421)</name>
    <dbReference type="NCBI Taxonomy" id="251221"/>
    <lineage>
        <taxon>Bacteria</taxon>
        <taxon>Bacillati</taxon>
        <taxon>Cyanobacteriota</taxon>
        <taxon>Cyanophyceae</taxon>
        <taxon>Gloeobacterales</taxon>
        <taxon>Gloeobacteraceae</taxon>
        <taxon>Gloeobacter</taxon>
    </lineage>
</organism>
<dbReference type="GO" id="GO:0008767">
    <property type="term" value="F:UDP-galactopyranose mutase activity"/>
    <property type="evidence" value="ECO:0000318"/>
    <property type="project" value="GO_Central"/>
</dbReference>